<evidence type="ECO:0000313" key="8">
    <source>
        <dbReference type="Proteomes" id="UP000266196"/>
    </source>
</evidence>
<evidence type="ECO:0000313" key="7">
    <source>
        <dbReference type="Proteomes" id="UP000265427"/>
    </source>
</evidence>
<evidence type="ECO:0000256" key="1">
    <source>
        <dbReference type="SAM" id="MobiDB-lite"/>
    </source>
</evidence>
<dbReference type="Proteomes" id="UP000266196">
    <property type="component" value="Unassembled WGS sequence"/>
</dbReference>
<sequence length="109" mass="11700">MVAVLNKKEDISPGMVWDSATSEPRTAPGLGDDTKNGMASRPPQTKGVPDSAYKDMQQEGGIQERPEDRLQTEARMLPPSGKRHGSGVQLRPVPLAEDSTVSTEEVGTI</sequence>
<evidence type="ECO:0000313" key="10">
    <source>
        <dbReference type="Proteomes" id="UP000266643"/>
    </source>
</evidence>
<dbReference type="EMBL" id="QUTA01002074">
    <property type="protein sequence ID" value="RHY28766.1"/>
    <property type="molecule type" value="Genomic_DNA"/>
</dbReference>
<feature type="compositionally biased region" description="Polar residues" evidence="1">
    <location>
        <begin position="99"/>
        <end position="109"/>
    </location>
</feature>
<dbReference type="EMBL" id="QUTI01019671">
    <property type="protein sequence ID" value="RLO09541.1"/>
    <property type="molecule type" value="Genomic_DNA"/>
</dbReference>
<dbReference type="EMBL" id="QUTD01008840">
    <property type="protein sequence ID" value="RHY44662.1"/>
    <property type="molecule type" value="Genomic_DNA"/>
</dbReference>
<proteinExistence type="predicted"/>
<name>A0A397FA80_APHAT</name>
<evidence type="ECO:0000313" key="11">
    <source>
        <dbReference type="Proteomes" id="UP000275652"/>
    </source>
</evidence>
<reference evidence="6 11" key="1">
    <citation type="journal article" date="2018" name="J. Invertebr. Pathol.">
        <title>New genotyping method for the causative agent of crayfish plague (Aphanomyces astaci) based on whole genome data.</title>
        <authorList>
            <person name="Minardi D."/>
            <person name="Studholme D.J."/>
            <person name="van der Giezen M."/>
            <person name="Pretto T."/>
            <person name="Oidtmann B."/>
        </authorList>
    </citation>
    <scope>NUCLEOTIDE SEQUENCE [LARGE SCALE GENOMIC DNA]</scope>
    <source>
        <strain evidence="6 11">KB13</strain>
    </source>
</reference>
<dbReference type="Proteomes" id="UP000275652">
    <property type="component" value="Unassembled WGS sequence"/>
</dbReference>
<dbReference type="EMBL" id="QUTE01008793">
    <property type="protein sequence ID" value="RHZ22615.1"/>
    <property type="molecule type" value="Genomic_DNA"/>
</dbReference>
<feature type="region of interest" description="Disordered" evidence="1">
    <location>
        <begin position="1"/>
        <end position="109"/>
    </location>
</feature>
<evidence type="ECO:0000313" key="5">
    <source>
        <dbReference type="EMBL" id="RHZ22615.1"/>
    </source>
</evidence>
<reference evidence="7 8" key="2">
    <citation type="submission" date="2018-08" db="EMBL/GenBank/DDBJ databases">
        <title>Aphanomyces genome sequencing and annotation.</title>
        <authorList>
            <person name="Minardi D."/>
            <person name="Oidtmann B."/>
            <person name="Van Der Giezen M."/>
            <person name="Studholme D.J."/>
        </authorList>
    </citation>
    <scope>NUCLEOTIDE SEQUENCE [LARGE SCALE GENOMIC DNA]</scope>
    <source>
        <strain evidence="5 8">197901</strain>
        <strain evidence="4 10">D2</strain>
        <strain evidence="2 7">Kv</strain>
        <strain evidence="3 9">Yx</strain>
    </source>
</reference>
<dbReference type="Proteomes" id="UP000265427">
    <property type="component" value="Unassembled WGS sequence"/>
</dbReference>
<comment type="caution">
    <text evidence="5">The sequence shown here is derived from an EMBL/GenBank/DDBJ whole genome shotgun (WGS) entry which is preliminary data.</text>
</comment>
<dbReference type="Proteomes" id="UP000266239">
    <property type="component" value="Unassembled WGS sequence"/>
</dbReference>
<feature type="compositionally biased region" description="Basic and acidic residues" evidence="1">
    <location>
        <begin position="1"/>
        <end position="11"/>
    </location>
</feature>
<feature type="compositionally biased region" description="Basic and acidic residues" evidence="1">
    <location>
        <begin position="52"/>
        <end position="72"/>
    </location>
</feature>
<organism evidence="5 8">
    <name type="scientific">Aphanomyces astaci</name>
    <name type="common">Crayfish plague agent</name>
    <dbReference type="NCBI Taxonomy" id="112090"/>
    <lineage>
        <taxon>Eukaryota</taxon>
        <taxon>Sar</taxon>
        <taxon>Stramenopiles</taxon>
        <taxon>Oomycota</taxon>
        <taxon>Saprolegniomycetes</taxon>
        <taxon>Saprolegniales</taxon>
        <taxon>Verrucalvaceae</taxon>
        <taxon>Aphanomyces</taxon>
    </lineage>
</organism>
<evidence type="ECO:0000313" key="3">
    <source>
        <dbReference type="EMBL" id="RHY28766.1"/>
    </source>
</evidence>
<dbReference type="Proteomes" id="UP000266643">
    <property type="component" value="Unassembled WGS sequence"/>
</dbReference>
<accession>A0A397FA80</accession>
<evidence type="ECO:0000313" key="4">
    <source>
        <dbReference type="EMBL" id="RHY44662.1"/>
    </source>
</evidence>
<evidence type="ECO:0000313" key="9">
    <source>
        <dbReference type="Proteomes" id="UP000266239"/>
    </source>
</evidence>
<gene>
    <name evidence="3" type="ORF">DYB25_013272</name>
    <name evidence="6" type="ORF">DYB28_000741</name>
    <name evidence="4" type="ORF">DYB30_013769</name>
    <name evidence="5" type="ORF">DYB31_007036</name>
    <name evidence="2" type="ORF">DYB36_012283</name>
</gene>
<dbReference type="EMBL" id="QUSZ01002304">
    <property type="protein sequence ID" value="RHY22675.1"/>
    <property type="molecule type" value="Genomic_DNA"/>
</dbReference>
<evidence type="ECO:0000313" key="2">
    <source>
        <dbReference type="EMBL" id="RHY22675.1"/>
    </source>
</evidence>
<evidence type="ECO:0000313" key="6">
    <source>
        <dbReference type="EMBL" id="RLO09541.1"/>
    </source>
</evidence>
<dbReference type="AlphaFoldDB" id="A0A397FA80"/>
<protein>
    <submittedName>
        <fullName evidence="5">Uncharacterized protein</fullName>
    </submittedName>
</protein>